<keyword evidence="1" id="KW-1133">Transmembrane helix</keyword>
<feature type="transmembrane region" description="Helical" evidence="1">
    <location>
        <begin position="332"/>
        <end position="356"/>
    </location>
</feature>
<dbReference type="EMBL" id="AMFJ01000399">
    <property type="protein sequence ID" value="EKE27927.1"/>
    <property type="molecule type" value="Genomic_DNA"/>
</dbReference>
<evidence type="ECO:0000313" key="2">
    <source>
        <dbReference type="EMBL" id="EKE27927.1"/>
    </source>
</evidence>
<feature type="transmembrane region" description="Helical" evidence="1">
    <location>
        <begin position="213"/>
        <end position="235"/>
    </location>
</feature>
<accession>K2G145</accession>
<feature type="transmembrane region" description="Helical" evidence="1">
    <location>
        <begin position="365"/>
        <end position="381"/>
    </location>
</feature>
<dbReference type="Gene3D" id="1.20.1250.20">
    <property type="entry name" value="MFS general substrate transporter like domains"/>
    <property type="match status" value="1"/>
</dbReference>
<dbReference type="SUPFAM" id="SSF103473">
    <property type="entry name" value="MFS general substrate transporter"/>
    <property type="match status" value="1"/>
</dbReference>
<keyword evidence="1" id="KW-0472">Membrane</keyword>
<protein>
    <recommendedName>
        <fullName evidence="3">MFS transporter</fullName>
    </recommendedName>
</protein>
<feature type="transmembrane region" description="Helical" evidence="1">
    <location>
        <begin position="101"/>
        <end position="124"/>
    </location>
</feature>
<sequence>MKKLKIFYGFYDFANSAYGIVLQNYLLPTYFSVVLINHWLTLGSWWLANWISTLIGVVIGIYVWKLADRNWDMIKPFLYLVVSAFLFSLMLWYAVYSDPKYVFWIYMISNWLYIWSISLYNWLLTRLVDKKESHEFSGFAWGFWYLWWIIWLVIIMLLQKVFWTYSPFIFIFISIFYIIFSLISVIWIKNSKLEIKQSEKWEKPITNKTKLKLLFWYWLISECITVILLFFGVYITGELKLSLTIAGVCMLLVQVIGLPSTIYWSRLFSRLWERKSMNIMVAIWVIAIISLVIGIWYSWLIITLILWWLVVWNTQSLMRSEYSNLIDSSKSWFEFGIFGFITQIWSFIWPIIYWYLSDWLWSQKIPLLIFGIFMVIWLIFINKSPVPQMKQGLLCEAD</sequence>
<keyword evidence="1" id="KW-0812">Transmembrane</keyword>
<reference evidence="2" key="1">
    <citation type="journal article" date="2012" name="Science">
        <title>Fermentation, hydrogen, and sulfur metabolism in multiple uncultivated bacterial phyla.</title>
        <authorList>
            <person name="Wrighton K.C."/>
            <person name="Thomas B.C."/>
            <person name="Sharon I."/>
            <person name="Miller C.S."/>
            <person name="Castelle C.J."/>
            <person name="VerBerkmoes N.C."/>
            <person name="Wilkins M.J."/>
            <person name="Hettich R.L."/>
            <person name="Lipton M.S."/>
            <person name="Williams K.H."/>
            <person name="Long P.E."/>
            <person name="Banfield J.F."/>
        </authorList>
    </citation>
    <scope>NUCLEOTIDE SEQUENCE [LARGE SCALE GENOMIC DNA]</scope>
</reference>
<dbReference type="InterPro" id="IPR036259">
    <property type="entry name" value="MFS_trans_sf"/>
</dbReference>
<feature type="transmembrane region" description="Helical" evidence="1">
    <location>
        <begin position="76"/>
        <end position="95"/>
    </location>
</feature>
<gene>
    <name evidence="2" type="ORF">ACD_3C00125G0001</name>
</gene>
<evidence type="ECO:0000256" key="1">
    <source>
        <dbReference type="SAM" id="Phobius"/>
    </source>
</evidence>
<feature type="transmembrane region" description="Helical" evidence="1">
    <location>
        <begin position="279"/>
        <end position="312"/>
    </location>
</feature>
<comment type="caution">
    <text evidence="2">The sequence shown here is derived from an EMBL/GenBank/DDBJ whole genome shotgun (WGS) entry which is preliminary data.</text>
</comment>
<feature type="transmembrane region" description="Helical" evidence="1">
    <location>
        <begin position="136"/>
        <end position="159"/>
    </location>
</feature>
<organism evidence="2">
    <name type="scientific">uncultured bacterium</name>
    <name type="common">gcode 4</name>
    <dbReference type="NCBI Taxonomy" id="1234023"/>
    <lineage>
        <taxon>Bacteria</taxon>
        <taxon>environmental samples</taxon>
    </lineage>
</organism>
<feature type="transmembrane region" description="Helical" evidence="1">
    <location>
        <begin position="21"/>
        <end position="40"/>
    </location>
</feature>
<evidence type="ECO:0008006" key="3">
    <source>
        <dbReference type="Google" id="ProtNLM"/>
    </source>
</evidence>
<feature type="transmembrane region" description="Helical" evidence="1">
    <location>
        <begin position="241"/>
        <end position="258"/>
    </location>
</feature>
<feature type="transmembrane region" description="Helical" evidence="1">
    <location>
        <begin position="46"/>
        <end position="64"/>
    </location>
</feature>
<feature type="transmembrane region" description="Helical" evidence="1">
    <location>
        <begin position="165"/>
        <end position="188"/>
    </location>
</feature>
<dbReference type="AlphaFoldDB" id="K2G145"/>
<proteinExistence type="predicted"/>
<name>K2G145_9BACT</name>